<dbReference type="Proteomes" id="UP000642488">
    <property type="component" value="Unassembled WGS sequence"/>
</dbReference>
<dbReference type="RefSeq" id="WP_198914964.1">
    <property type="nucleotide sequence ID" value="NZ_JAEKPD010000002.1"/>
</dbReference>
<keyword evidence="3" id="KW-1185">Reference proteome</keyword>
<organism evidence="2 3">
    <name type="scientific">Palleronia pontilimi</name>
    <dbReference type="NCBI Taxonomy" id="1964209"/>
    <lineage>
        <taxon>Bacteria</taxon>
        <taxon>Pseudomonadati</taxon>
        <taxon>Pseudomonadota</taxon>
        <taxon>Alphaproteobacteria</taxon>
        <taxon>Rhodobacterales</taxon>
        <taxon>Roseobacteraceae</taxon>
        <taxon>Palleronia</taxon>
    </lineage>
</organism>
<evidence type="ECO:0000313" key="3">
    <source>
        <dbReference type="Proteomes" id="UP000642488"/>
    </source>
</evidence>
<accession>A0A934IH58</accession>
<evidence type="ECO:0000256" key="1">
    <source>
        <dbReference type="SAM" id="Phobius"/>
    </source>
</evidence>
<proteinExistence type="predicted"/>
<evidence type="ECO:0008006" key="4">
    <source>
        <dbReference type="Google" id="ProtNLM"/>
    </source>
</evidence>
<comment type="caution">
    <text evidence="2">The sequence shown here is derived from an EMBL/GenBank/DDBJ whole genome shotgun (WGS) entry which is preliminary data.</text>
</comment>
<keyword evidence="1" id="KW-0812">Transmembrane</keyword>
<keyword evidence="1" id="KW-1133">Transmembrane helix</keyword>
<dbReference type="AlphaFoldDB" id="A0A934IH58"/>
<reference evidence="2" key="1">
    <citation type="submission" date="2020-12" db="EMBL/GenBank/DDBJ databases">
        <title>Bacterial taxonomy.</title>
        <authorList>
            <person name="Pan X."/>
        </authorList>
    </citation>
    <scope>NUCLEOTIDE SEQUENCE</scope>
    <source>
        <strain evidence="2">KCTC 52957</strain>
    </source>
</reference>
<dbReference type="EMBL" id="JAEKPD010000002">
    <property type="protein sequence ID" value="MBJ3761789.1"/>
    <property type="molecule type" value="Genomic_DNA"/>
</dbReference>
<protein>
    <recommendedName>
        <fullName evidence="4">AsmA-like C-terminal region</fullName>
    </recommendedName>
</protein>
<gene>
    <name evidence="2" type="ORF">ILP92_03380</name>
</gene>
<keyword evidence="1" id="KW-0472">Membrane</keyword>
<feature type="transmembrane region" description="Helical" evidence="1">
    <location>
        <begin position="24"/>
        <end position="46"/>
    </location>
</feature>
<sequence>MSDPSQPNAKSPGRKRRGLRRAHGVAWSIVAGLAALLVVSVAALAISETRLVLPQALTERIERRINRDSPLQLGISQITVGLDRSAIPRLWIDDVGLEGVGGQTLAQVSRVGLAFDPGAAIRGRVAPRVLRVEDATLTLRRDRSGAFEISFGGGGQRLEGGLGGLLQLLDRALQAPPVDRVERVELTRATITVEDARAARVWQLSDAGAVLRRTEQGLELSLNADIFNGSDTLGALQATVTAKGGDRGASAQVTLSDVSAADIALQSPALSFLSVLDAPLSGALRAEVGGDGGLTDFAGTLEIGAGTLAPRTGGTPLGFEQAKAYFTYDPDRARLNFSQISATGALGEGRVSGHAYLDDLGDNGFPRTLLAQMALDTLALDAPRLFPAPITLGDGQLDLRIRLNPFRVEIGQISLPDAGGAPGRHLHVSGSVEATPEGWQVSADGRAEALGIEALLRLWPLPIAPKARGWLSDNINGALAENVVAALRFAPGDAKPRLNLTFGFRDADVRVMKGLPPVTQGAGLGSIMDHRLVIQVDEGVMKTGARGDLDLAGSVFTIPDGRIKPSPAVIDIAADGPLGALFDVLDAERFQLLSKSGRDADLATGRITGSARIGLVLKKGNTSEDIDIAADAVVRDFASDTIVGGRALRSDRLDVSLAEARLSANGRATLDGVAFQGAWRQALAGPDQGQGSVSGTAELGPEALERFGVKLPRGLLTGRGPAQIDLALRPGAPATLQLSSELRGLGLNIPAVNWSKPADTPGRLDLALTLAETPRVDGLSLSAPGLSATGDVVLGPGPSFEALELDRVRLGGWLDAAVTIRARGAGQPPAITVRGGEIDIRRAQLGGGGGGSGAARGPVSLRLDRLRVTDTLALGDFSVDLAPGRALSGDFRGRINGGVTVAGALAGGPNGTAIRIRANDAGAVLRDAGLFRNVEGGALELTLRPGGGRGIYEGALRVTGPRLRNAPTMAELLSAISVVGLLEQMQGQGIPFDEVSADFRLSPSRITLYRSSATGNSLGLSMDGVYDPQSKRMDMQGVVSPLYLLNRVGSIFTRRGEGLFGVSFTLRGTVSDPAVAVNPLSILTPGMFREIFRRPPPERVAR</sequence>
<evidence type="ECO:0000313" key="2">
    <source>
        <dbReference type="EMBL" id="MBJ3761789.1"/>
    </source>
</evidence>
<name>A0A934IH58_9RHOB</name>